<keyword evidence="2 8" id="KW-1277">Toxin-antitoxin system</keyword>
<comment type="caution">
    <text evidence="10">The sequence shown here is derived from an EMBL/GenBank/DDBJ whole genome shotgun (WGS) entry which is preliminary data.</text>
</comment>
<keyword evidence="8" id="KW-0800">Toxin</keyword>
<dbReference type="AlphaFoldDB" id="A0A9X2RKA1"/>
<dbReference type="InterPro" id="IPR002716">
    <property type="entry name" value="PIN_dom"/>
</dbReference>
<reference evidence="10" key="1">
    <citation type="submission" date="2022-07" db="EMBL/GenBank/DDBJ databases">
        <title>Parvularcula maris sp. nov., an algicidal bacterium isolated from seawater.</title>
        <authorList>
            <person name="Li F."/>
        </authorList>
    </citation>
    <scope>NUCLEOTIDE SEQUENCE</scope>
    <source>
        <strain evidence="10">BGMRC 0090</strain>
    </source>
</reference>
<accession>A0A9X2RKA1</accession>
<dbReference type="GO" id="GO:0000287">
    <property type="term" value="F:magnesium ion binding"/>
    <property type="evidence" value="ECO:0007669"/>
    <property type="project" value="UniProtKB-UniRule"/>
</dbReference>
<dbReference type="Gene3D" id="3.40.50.1010">
    <property type="entry name" value="5'-nuclease"/>
    <property type="match status" value="1"/>
</dbReference>
<dbReference type="RefSeq" id="WP_256619304.1">
    <property type="nucleotide sequence ID" value="NZ_JANIBC010000005.1"/>
</dbReference>
<evidence type="ECO:0000256" key="5">
    <source>
        <dbReference type="ARBA" id="ARBA00022801"/>
    </source>
</evidence>
<evidence type="ECO:0000256" key="6">
    <source>
        <dbReference type="ARBA" id="ARBA00022842"/>
    </source>
</evidence>
<evidence type="ECO:0000313" key="10">
    <source>
        <dbReference type="EMBL" id="MCQ8185417.1"/>
    </source>
</evidence>
<name>A0A9X2RKA1_9PROT</name>
<dbReference type="SUPFAM" id="SSF88723">
    <property type="entry name" value="PIN domain-like"/>
    <property type="match status" value="1"/>
</dbReference>
<dbReference type="Pfam" id="PF01850">
    <property type="entry name" value="PIN"/>
    <property type="match status" value="1"/>
</dbReference>
<comment type="cofactor">
    <cofactor evidence="1 8">
        <name>Mg(2+)</name>
        <dbReference type="ChEBI" id="CHEBI:18420"/>
    </cofactor>
</comment>
<dbReference type="HAMAP" id="MF_00265">
    <property type="entry name" value="VapC_Nob1"/>
    <property type="match status" value="1"/>
</dbReference>
<evidence type="ECO:0000256" key="8">
    <source>
        <dbReference type="HAMAP-Rule" id="MF_00265"/>
    </source>
</evidence>
<sequence>MIVLDTNIVSETMRPSPDRSVMEWLRGLHATELAVTAISMAEIQRGLLRLPEGKKRGALLARFTDFADEAFAGRVLAFDRAAAHRTAEASAAREAAGLHAEMVDMMIAGIVLERGLRLATRNTRDFEGCGLRLMNPFAEQGEPGR</sequence>
<dbReference type="GO" id="GO:0004540">
    <property type="term" value="F:RNA nuclease activity"/>
    <property type="evidence" value="ECO:0007669"/>
    <property type="project" value="InterPro"/>
</dbReference>
<keyword evidence="11" id="KW-1185">Reference proteome</keyword>
<dbReference type="Proteomes" id="UP001142610">
    <property type="component" value="Unassembled WGS sequence"/>
</dbReference>
<comment type="function">
    <text evidence="8">Toxic component of a toxin-antitoxin (TA) system. An RNase.</text>
</comment>
<keyword evidence="5 8" id="KW-0378">Hydrolase</keyword>
<evidence type="ECO:0000256" key="7">
    <source>
        <dbReference type="ARBA" id="ARBA00038093"/>
    </source>
</evidence>
<evidence type="ECO:0000256" key="1">
    <source>
        <dbReference type="ARBA" id="ARBA00001946"/>
    </source>
</evidence>
<dbReference type="PANTHER" id="PTHR33653:SF1">
    <property type="entry name" value="RIBONUCLEASE VAPC2"/>
    <property type="match status" value="1"/>
</dbReference>
<feature type="binding site" evidence="8">
    <location>
        <position position="5"/>
    </location>
    <ligand>
        <name>Mg(2+)</name>
        <dbReference type="ChEBI" id="CHEBI:18420"/>
    </ligand>
</feature>
<evidence type="ECO:0000256" key="2">
    <source>
        <dbReference type="ARBA" id="ARBA00022649"/>
    </source>
</evidence>
<keyword evidence="6 8" id="KW-0460">Magnesium</keyword>
<keyword evidence="3 8" id="KW-0540">Nuclease</keyword>
<evidence type="ECO:0000259" key="9">
    <source>
        <dbReference type="Pfam" id="PF01850"/>
    </source>
</evidence>
<dbReference type="EC" id="3.1.-.-" evidence="8"/>
<protein>
    <recommendedName>
        <fullName evidence="8">Ribonuclease VapC</fullName>
        <shortName evidence="8">RNase VapC</shortName>
        <ecNumber evidence="8">3.1.-.-</ecNumber>
    </recommendedName>
    <alternativeName>
        <fullName evidence="8">Toxin VapC</fullName>
    </alternativeName>
</protein>
<keyword evidence="4 8" id="KW-0479">Metal-binding</keyword>
<feature type="domain" description="PIN" evidence="9">
    <location>
        <begin position="2"/>
        <end position="124"/>
    </location>
</feature>
<dbReference type="PANTHER" id="PTHR33653">
    <property type="entry name" value="RIBONUCLEASE VAPC2"/>
    <property type="match status" value="1"/>
</dbReference>
<evidence type="ECO:0000256" key="4">
    <source>
        <dbReference type="ARBA" id="ARBA00022723"/>
    </source>
</evidence>
<proteinExistence type="inferred from homology"/>
<comment type="similarity">
    <text evidence="7 8">Belongs to the PINc/VapC protein family.</text>
</comment>
<feature type="binding site" evidence="8">
    <location>
        <position position="104"/>
    </location>
    <ligand>
        <name>Mg(2+)</name>
        <dbReference type="ChEBI" id="CHEBI:18420"/>
    </ligand>
</feature>
<evidence type="ECO:0000256" key="3">
    <source>
        <dbReference type="ARBA" id="ARBA00022722"/>
    </source>
</evidence>
<dbReference type="CDD" id="cd18731">
    <property type="entry name" value="PIN_NgFitB-like"/>
    <property type="match status" value="1"/>
</dbReference>
<dbReference type="GO" id="GO:0090729">
    <property type="term" value="F:toxin activity"/>
    <property type="evidence" value="ECO:0007669"/>
    <property type="project" value="UniProtKB-KW"/>
</dbReference>
<dbReference type="EMBL" id="JANIBC010000005">
    <property type="protein sequence ID" value="MCQ8185417.1"/>
    <property type="molecule type" value="Genomic_DNA"/>
</dbReference>
<organism evidence="10 11">
    <name type="scientific">Parvularcula maris</name>
    <dbReference type="NCBI Taxonomy" id="2965077"/>
    <lineage>
        <taxon>Bacteria</taxon>
        <taxon>Pseudomonadati</taxon>
        <taxon>Pseudomonadota</taxon>
        <taxon>Alphaproteobacteria</taxon>
        <taxon>Parvularculales</taxon>
        <taxon>Parvularculaceae</taxon>
        <taxon>Parvularcula</taxon>
    </lineage>
</organism>
<dbReference type="InterPro" id="IPR029060">
    <property type="entry name" value="PIN-like_dom_sf"/>
</dbReference>
<dbReference type="GO" id="GO:0016787">
    <property type="term" value="F:hydrolase activity"/>
    <property type="evidence" value="ECO:0007669"/>
    <property type="project" value="UniProtKB-KW"/>
</dbReference>
<dbReference type="InterPro" id="IPR050556">
    <property type="entry name" value="Type_II_TA_system_RNase"/>
</dbReference>
<gene>
    <name evidence="8" type="primary">vapC</name>
    <name evidence="10" type="ORF">NOG11_08420</name>
</gene>
<evidence type="ECO:0000313" key="11">
    <source>
        <dbReference type="Proteomes" id="UP001142610"/>
    </source>
</evidence>
<dbReference type="InterPro" id="IPR022907">
    <property type="entry name" value="VapC_family"/>
</dbReference>